<dbReference type="Pfam" id="PF08238">
    <property type="entry name" value="Sel1"/>
    <property type="match status" value="5"/>
</dbReference>
<keyword evidence="2" id="KW-1185">Reference proteome</keyword>
<gene>
    <name evidence="1" type="ORF">OFUS_LOCUS7143</name>
</gene>
<comment type="caution">
    <text evidence="1">The sequence shown here is derived from an EMBL/GenBank/DDBJ whole genome shotgun (WGS) entry which is preliminary data.</text>
</comment>
<dbReference type="PANTHER" id="PTHR45011:SF1">
    <property type="entry name" value="DAP3-BINDING CELL DEATH ENHANCER 1"/>
    <property type="match status" value="1"/>
</dbReference>
<proteinExistence type="predicted"/>
<name>A0A8J1UR13_OWEFU</name>
<dbReference type="AlphaFoldDB" id="A0A8J1UR13"/>
<dbReference type="EMBL" id="CAIIXF020000003">
    <property type="protein sequence ID" value="CAH1780449.1"/>
    <property type="molecule type" value="Genomic_DNA"/>
</dbReference>
<reference evidence="1" key="1">
    <citation type="submission" date="2022-03" db="EMBL/GenBank/DDBJ databases">
        <authorList>
            <person name="Martin C."/>
        </authorList>
    </citation>
    <scope>NUCLEOTIDE SEQUENCE</scope>
</reference>
<evidence type="ECO:0000313" key="1">
    <source>
        <dbReference type="EMBL" id="CAH1780449.1"/>
    </source>
</evidence>
<dbReference type="OrthoDB" id="2384430at2759"/>
<organism evidence="1 2">
    <name type="scientific">Owenia fusiformis</name>
    <name type="common">Polychaete worm</name>
    <dbReference type="NCBI Taxonomy" id="6347"/>
    <lineage>
        <taxon>Eukaryota</taxon>
        <taxon>Metazoa</taxon>
        <taxon>Spiralia</taxon>
        <taxon>Lophotrochozoa</taxon>
        <taxon>Annelida</taxon>
        <taxon>Polychaeta</taxon>
        <taxon>Sedentaria</taxon>
        <taxon>Canalipalpata</taxon>
        <taxon>Sabellida</taxon>
        <taxon>Oweniida</taxon>
        <taxon>Oweniidae</taxon>
        <taxon>Owenia</taxon>
    </lineage>
</organism>
<dbReference type="SMART" id="SM00671">
    <property type="entry name" value="SEL1"/>
    <property type="match status" value="5"/>
</dbReference>
<accession>A0A8J1UR13</accession>
<dbReference type="Gene3D" id="1.25.40.10">
    <property type="entry name" value="Tetratricopeptide repeat domain"/>
    <property type="match status" value="2"/>
</dbReference>
<dbReference type="Proteomes" id="UP000749559">
    <property type="component" value="Unassembled WGS sequence"/>
</dbReference>
<sequence>MWKLFKSLPRYSLLESFGRTQPNNANRSTQATHHGEEQVIQNSKEQLQFTYNPLNSIERNDQNSLSVRVLHENKWRGKKKDFCDDFWTSIREPYSAVEAVTLGSVVVLGLHLHRLFPQKGHNDKCFYQQLCHMVSSMPGSTQGSKKSVLPSLQGSKISEPEIETPVEEANAPTELQAGAEKPINLENNLSRAIENFMVLASQFKSLVHHNAGLDFAKKGQYSNAVKEWTIASSQGYNKSQFNLALCYELGKGIDKNLQEALKWYKEASESGHKEAIFNLAVMHYKGLGGLKQDKQLAMQLVEKAANLGLTKAQVRLGLLYTESDENKEEAVKLFTKAANKKDPDGQYYLGICHENGWGVKVNECKACELYNLAAKEGHAKAQYNLGVFFEHGRGGLPIDKKTAEVFYEKSAESGNEAAKYDLERLRAERAVELWTETFDQMPDRLKLGFFEHNNCGQAETQTHNSITNKANSVNEATEVDNKTTHKTANTLSTSETVIKQNNDSNSLAIDLGYGTYEDVPKIAHSNSSPTFSYIDQKSNEFYLNLDYQQYNTKDILGNYKVGSLLPQFLNQRIAESPPKFYIGGENHEDTGAEYEFTYFQDETVANKKSPAIVMSGINKSRSAQNFDLIQLGT</sequence>
<dbReference type="InterPro" id="IPR052748">
    <property type="entry name" value="ISR_Activator"/>
</dbReference>
<dbReference type="InterPro" id="IPR006597">
    <property type="entry name" value="Sel1-like"/>
</dbReference>
<protein>
    <submittedName>
        <fullName evidence="1">Uncharacterized protein</fullName>
    </submittedName>
</protein>
<dbReference type="SUPFAM" id="SSF81901">
    <property type="entry name" value="HCP-like"/>
    <property type="match status" value="2"/>
</dbReference>
<evidence type="ECO:0000313" key="2">
    <source>
        <dbReference type="Proteomes" id="UP000749559"/>
    </source>
</evidence>
<dbReference type="PANTHER" id="PTHR45011">
    <property type="entry name" value="DAP3-BINDING CELL DEATH ENHANCER 1"/>
    <property type="match status" value="1"/>
</dbReference>
<dbReference type="InterPro" id="IPR011990">
    <property type="entry name" value="TPR-like_helical_dom_sf"/>
</dbReference>